<gene>
    <name evidence="6" type="ORF">OE059_04775</name>
</gene>
<keyword evidence="2 6" id="KW-0645">Protease</keyword>
<dbReference type="Proteomes" id="UP001219957">
    <property type="component" value="Chromosome"/>
</dbReference>
<evidence type="ECO:0000256" key="4">
    <source>
        <dbReference type="SAM" id="MobiDB-lite"/>
    </source>
</evidence>
<dbReference type="Pfam" id="PF04586">
    <property type="entry name" value="Peptidase_S78"/>
    <property type="match status" value="1"/>
</dbReference>
<keyword evidence="1" id="KW-1188">Viral release from host cell</keyword>
<dbReference type="GO" id="GO:0006508">
    <property type="term" value="P:proteolysis"/>
    <property type="evidence" value="ECO:0007669"/>
    <property type="project" value="UniProtKB-KW"/>
</dbReference>
<organism evidence="6 7">
    <name type="scientific">Exiguobacterium profundum</name>
    <dbReference type="NCBI Taxonomy" id="307643"/>
    <lineage>
        <taxon>Bacteria</taxon>
        <taxon>Bacillati</taxon>
        <taxon>Bacillota</taxon>
        <taxon>Bacilli</taxon>
        <taxon>Bacillales</taxon>
        <taxon>Bacillales Family XII. Incertae Sedis</taxon>
        <taxon>Exiguobacterium</taxon>
    </lineage>
</organism>
<evidence type="ECO:0000256" key="1">
    <source>
        <dbReference type="ARBA" id="ARBA00022612"/>
    </source>
</evidence>
<keyword evidence="7" id="KW-1185">Reference proteome</keyword>
<sequence length="202" mass="23724">MTKQKQPPMTETRELLTTDPLEIREEDDGKRTLSGYAVKWEMKSQPMGWFRRFKEQFKRGAFADSLTKDDQRYLWSHDISKVLGRTKNGTLRLYEDNIGLRFELDLPNTTLGNDTYESIKRGDVDGVSFGFRMKKEEWDESDPDNVLRTISQADLFEISAVAFPAYPDSEVQARSESDPYQQYKQEQEQRSKRKKLLLQTYL</sequence>
<dbReference type="GO" id="GO:0008233">
    <property type="term" value="F:peptidase activity"/>
    <property type="evidence" value="ECO:0007669"/>
    <property type="project" value="UniProtKB-KW"/>
</dbReference>
<dbReference type="InterPro" id="IPR054613">
    <property type="entry name" value="Peptidase_S78_dom"/>
</dbReference>
<dbReference type="NCBIfam" id="TIGR01543">
    <property type="entry name" value="proheadase_HK97"/>
    <property type="match status" value="1"/>
</dbReference>
<accession>A0ABY8B4S8</accession>
<dbReference type="EMBL" id="CP109617">
    <property type="protein sequence ID" value="WED56176.1"/>
    <property type="molecule type" value="Genomic_DNA"/>
</dbReference>
<evidence type="ECO:0000256" key="2">
    <source>
        <dbReference type="ARBA" id="ARBA00022670"/>
    </source>
</evidence>
<protein>
    <submittedName>
        <fullName evidence="6">HK97 family phage prohead protease</fullName>
    </submittedName>
</protein>
<evidence type="ECO:0000256" key="3">
    <source>
        <dbReference type="ARBA" id="ARBA00022801"/>
    </source>
</evidence>
<reference evidence="6 7" key="1">
    <citation type="submission" date="2022-10" db="EMBL/GenBank/DDBJ databases">
        <title>Complete genome sequence of Exiguobacterium profundum TSS-3 isolated from an extremely saline-alkaline spring located in Ixtapa, Chiapas-Mexico.</title>
        <authorList>
            <person name="Rincon-Rosales R."/>
            <person name="Rogel M.A."/>
            <person name="Rincon-Molina C.I."/>
            <person name="Guerrero G."/>
            <person name="Manzano-Gomez L.A."/>
            <person name="Lopez-Lopez A."/>
            <person name="Rincon Molina F.A."/>
            <person name="Martinez-Romero E."/>
        </authorList>
    </citation>
    <scope>NUCLEOTIDE SEQUENCE [LARGE SCALE GENOMIC DNA]</scope>
    <source>
        <strain evidence="6 7">TSS-3</strain>
    </source>
</reference>
<name>A0ABY8B4S8_9BACL</name>
<evidence type="ECO:0000313" key="6">
    <source>
        <dbReference type="EMBL" id="WED56176.1"/>
    </source>
</evidence>
<dbReference type="RefSeq" id="WP_214687110.1">
    <property type="nucleotide sequence ID" value="NZ_CP109617.1"/>
</dbReference>
<dbReference type="InterPro" id="IPR006433">
    <property type="entry name" value="Prohead_protease"/>
</dbReference>
<feature type="region of interest" description="Disordered" evidence="4">
    <location>
        <begin position="169"/>
        <end position="194"/>
    </location>
</feature>
<evidence type="ECO:0000313" key="7">
    <source>
        <dbReference type="Proteomes" id="UP001219957"/>
    </source>
</evidence>
<proteinExistence type="predicted"/>
<keyword evidence="3" id="KW-0378">Hydrolase</keyword>
<feature type="domain" description="Prohead serine protease" evidence="5">
    <location>
        <begin position="21"/>
        <end position="177"/>
    </location>
</feature>
<evidence type="ECO:0000259" key="5">
    <source>
        <dbReference type="Pfam" id="PF04586"/>
    </source>
</evidence>